<dbReference type="AlphaFoldDB" id="A0A4R2NIL6"/>
<keyword evidence="1" id="KW-0732">Signal</keyword>
<name>A0A4R2NIL6_RHOAD</name>
<accession>A0A4R2NIL6</accession>
<organism evidence="2 3">
    <name type="scientific">Rhodovulum adriaticum</name>
    <name type="common">Rhodopseudomonas adriatica</name>
    <dbReference type="NCBI Taxonomy" id="35804"/>
    <lineage>
        <taxon>Bacteria</taxon>
        <taxon>Pseudomonadati</taxon>
        <taxon>Pseudomonadota</taxon>
        <taxon>Alphaproteobacteria</taxon>
        <taxon>Rhodobacterales</taxon>
        <taxon>Paracoccaceae</taxon>
        <taxon>Rhodovulum</taxon>
    </lineage>
</organism>
<evidence type="ECO:0008006" key="4">
    <source>
        <dbReference type="Google" id="ProtNLM"/>
    </source>
</evidence>
<proteinExistence type="predicted"/>
<evidence type="ECO:0000256" key="1">
    <source>
        <dbReference type="SAM" id="SignalP"/>
    </source>
</evidence>
<dbReference type="RefSeq" id="WP_132605200.1">
    <property type="nucleotide sequence ID" value="NZ_NRRP01000010.1"/>
</dbReference>
<keyword evidence="3" id="KW-1185">Reference proteome</keyword>
<dbReference type="Proteomes" id="UP000295733">
    <property type="component" value="Unassembled WGS sequence"/>
</dbReference>
<feature type="chain" id="PRO_5021026103" description="Porin" evidence="1">
    <location>
        <begin position="23"/>
        <end position="451"/>
    </location>
</feature>
<dbReference type="OrthoDB" id="1188513at2"/>
<comment type="caution">
    <text evidence="2">The sequence shown here is derived from an EMBL/GenBank/DDBJ whole genome shotgun (WGS) entry which is preliminary data.</text>
</comment>
<gene>
    <name evidence="2" type="ORF">EV656_11343</name>
</gene>
<dbReference type="EMBL" id="SLXL01000013">
    <property type="protein sequence ID" value="TCP21122.1"/>
    <property type="molecule type" value="Genomic_DNA"/>
</dbReference>
<evidence type="ECO:0000313" key="3">
    <source>
        <dbReference type="Proteomes" id="UP000295733"/>
    </source>
</evidence>
<reference evidence="2 3" key="1">
    <citation type="submission" date="2019-03" db="EMBL/GenBank/DDBJ databases">
        <title>Genomic Encyclopedia of Type Strains, Phase IV (KMG-IV): sequencing the most valuable type-strain genomes for metagenomic binning, comparative biology and taxonomic classification.</title>
        <authorList>
            <person name="Goeker M."/>
        </authorList>
    </citation>
    <scope>NUCLEOTIDE SEQUENCE [LARGE SCALE GENOMIC DNA]</scope>
    <source>
        <strain evidence="2 3">DSM 2781</strain>
    </source>
</reference>
<protein>
    <recommendedName>
        <fullName evidence="4">Porin</fullName>
    </recommendedName>
</protein>
<feature type="signal peptide" evidence="1">
    <location>
        <begin position="1"/>
        <end position="22"/>
    </location>
</feature>
<sequence length="451" mass="48187">MKKAGSLGIVWLAALLPVPLAAQGLSVEGEIGLAARSYTQNGALPGQAGSGTEMIGAMRLAVSGGLGFGDFTAELKGRTNARTGATSLDLSKAHVSGDLDGVRWLVGRDVVFWGVTESYNPVNVINQRGDFASTGEEDRLGQTMAMLSFETAGLGNFSLYGLFGFRPFDEPRRSDRLRYYVAGDDRRTLYESGEGVDFALRNTNTVDLGNGSLDYAVSLFSGRDRQPVYLPGCAFKTATVSEATCDAVNADIRASYESLSGRGNAGLLAQIFGAASPATRAFLLGGDSVGAVPYYQDMQQVGLELAYATGDWLFKFEGAQRFTARDNYFAGVIGAEYAFGDVFGSGGGLTVTAEYLYDDRSALQPPTFVEDDVFLGVRYDFNNMSGASLSVGALRDLDSRAMVTTVEASWRLAGNTRVSVSSAIIDADDPFDPLSALDRDDFLEIGLDYFF</sequence>
<evidence type="ECO:0000313" key="2">
    <source>
        <dbReference type="EMBL" id="TCP21122.1"/>
    </source>
</evidence>